<evidence type="ECO:0000313" key="3">
    <source>
        <dbReference type="Proteomes" id="UP000283509"/>
    </source>
</evidence>
<evidence type="ECO:0000256" key="1">
    <source>
        <dbReference type="SAM" id="Phobius"/>
    </source>
</evidence>
<keyword evidence="3" id="KW-1185">Reference proteome</keyword>
<comment type="caution">
    <text evidence="2">The sequence shown here is derived from an EMBL/GenBank/DDBJ whole genome shotgun (WGS) entry which is preliminary data.</text>
</comment>
<evidence type="ECO:0000313" key="2">
    <source>
        <dbReference type="EMBL" id="ROT83421.1"/>
    </source>
</evidence>
<dbReference type="EMBL" id="QCYY01000688">
    <property type="protein sequence ID" value="ROT83421.1"/>
    <property type="molecule type" value="Genomic_DNA"/>
</dbReference>
<keyword evidence="1" id="KW-1133">Transmembrane helix</keyword>
<feature type="transmembrane region" description="Helical" evidence="1">
    <location>
        <begin position="166"/>
        <end position="187"/>
    </location>
</feature>
<keyword evidence="1" id="KW-0472">Membrane</keyword>
<proteinExistence type="predicted"/>
<gene>
    <name evidence="2" type="ORF">C7M84_023426</name>
</gene>
<protein>
    <submittedName>
        <fullName evidence="2">Uncharacterized protein</fullName>
    </submittedName>
</protein>
<reference evidence="2 3" key="1">
    <citation type="submission" date="2018-04" db="EMBL/GenBank/DDBJ databases">
        <authorList>
            <person name="Zhang X."/>
            <person name="Yuan J."/>
            <person name="Li F."/>
            <person name="Xiang J."/>
        </authorList>
    </citation>
    <scope>NUCLEOTIDE SEQUENCE [LARGE SCALE GENOMIC DNA]</scope>
    <source>
        <tissue evidence="2">Muscle</tissue>
    </source>
</reference>
<feature type="transmembrane region" description="Helical" evidence="1">
    <location>
        <begin position="78"/>
        <end position="100"/>
    </location>
</feature>
<feature type="transmembrane region" description="Helical" evidence="1">
    <location>
        <begin position="120"/>
        <end position="145"/>
    </location>
</feature>
<accession>A0A3R7Q1C6</accession>
<sequence length="458" mass="49620">MPVTGSNKKCAGIQGACGAPARPICGLVGFLNSGRAEGHLSPPGAMRSIDLLMLILQVGGSMPFRGRLPHEPLRRSRWLTAWCLLRAALYAGLHAATFVSSRAVFARSGVEVVARAMTHYVARILMQAAALLMLASSGKLAAVLSSLGALQARLRTHVLVSAKDPLVILILATFSLLYVAVAAKDIHDLYVEASSGEGAWVDRLPAIGSWVCGGFTMLSVPATLSLVVKYFTLALRSTVPPWAQLLLERGGPNGETRRLRTSASPSEVYKTSLLDLPDVASSQTQGAFPPTKPEMESFLSNVQDILIQTDEAFFLFTDYIGPVLLVWTLLTAAAFTFALYLLVDAALKGQALWEHCVIAVVVFLTFLLINVSADIVTQERRKCSWVYRKLSVHPALADLLKIRQILDHLDTPLQLNVAGFMVLGKPCVTTVRIRPFSVAITPLVLCRRVRKVIELSLG</sequence>
<feature type="transmembrane region" description="Helical" evidence="1">
    <location>
        <begin position="319"/>
        <end position="340"/>
    </location>
</feature>
<feature type="transmembrane region" description="Helical" evidence="1">
    <location>
        <begin position="207"/>
        <end position="228"/>
    </location>
</feature>
<dbReference type="AlphaFoldDB" id="A0A3R7Q1C6"/>
<keyword evidence="1" id="KW-0812">Transmembrane</keyword>
<reference evidence="2 3" key="2">
    <citation type="submission" date="2019-01" db="EMBL/GenBank/DDBJ databases">
        <title>The decoding of complex shrimp genome reveals the adaptation for benthos swimmer, frequently molting mechanism and breeding impact on genome.</title>
        <authorList>
            <person name="Sun Y."/>
            <person name="Gao Y."/>
            <person name="Yu Y."/>
        </authorList>
    </citation>
    <scope>NUCLEOTIDE SEQUENCE [LARGE SCALE GENOMIC DNA]</scope>
    <source>
        <tissue evidence="2">Muscle</tissue>
    </source>
</reference>
<organism evidence="2 3">
    <name type="scientific">Penaeus vannamei</name>
    <name type="common">Whiteleg shrimp</name>
    <name type="synonym">Litopenaeus vannamei</name>
    <dbReference type="NCBI Taxonomy" id="6689"/>
    <lineage>
        <taxon>Eukaryota</taxon>
        <taxon>Metazoa</taxon>
        <taxon>Ecdysozoa</taxon>
        <taxon>Arthropoda</taxon>
        <taxon>Crustacea</taxon>
        <taxon>Multicrustacea</taxon>
        <taxon>Malacostraca</taxon>
        <taxon>Eumalacostraca</taxon>
        <taxon>Eucarida</taxon>
        <taxon>Decapoda</taxon>
        <taxon>Dendrobranchiata</taxon>
        <taxon>Penaeoidea</taxon>
        <taxon>Penaeidae</taxon>
        <taxon>Penaeus</taxon>
    </lineage>
</organism>
<feature type="transmembrane region" description="Helical" evidence="1">
    <location>
        <begin position="352"/>
        <end position="373"/>
    </location>
</feature>
<dbReference type="Proteomes" id="UP000283509">
    <property type="component" value="Unassembled WGS sequence"/>
</dbReference>
<name>A0A3R7Q1C6_PENVA</name>